<dbReference type="InterPro" id="IPR046161">
    <property type="entry name" value="DUF6163"/>
</dbReference>
<feature type="transmembrane region" description="Helical" evidence="1">
    <location>
        <begin position="28"/>
        <end position="48"/>
    </location>
</feature>
<keyword evidence="3" id="KW-1185">Reference proteome</keyword>
<protein>
    <submittedName>
        <fullName evidence="2">Uncharacterized protein</fullName>
    </submittedName>
</protein>
<comment type="caution">
    <text evidence="2">The sequence shown here is derived from an EMBL/GenBank/DDBJ whole genome shotgun (WGS) entry which is preliminary data.</text>
</comment>
<reference evidence="2" key="1">
    <citation type="journal article" date="2014" name="Int. J. Syst. Evol. Microbiol.">
        <title>Complete genome sequence of Corynebacterium casei LMG S-19264T (=DSM 44701T), isolated from a smear-ripened cheese.</title>
        <authorList>
            <consortium name="US DOE Joint Genome Institute (JGI-PGF)"/>
            <person name="Walter F."/>
            <person name="Albersmeier A."/>
            <person name="Kalinowski J."/>
            <person name="Ruckert C."/>
        </authorList>
    </citation>
    <scope>NUCLEOTIDE SEQUENCE</scope>
    <source>
        <strain evidence="2">CCM 7684</strain>
    </source>
</reference>
<keyword evidence="1" id="KW-0472">Membrane</keyword>
<evidence type="ECO:0000313" key="3">
    <source>
        <dbReference type="Proteomes" id="UP000602745"/>
    </source>
</evidence>
<dbReference type="Pfam" id="PF19660">
    <property type="entry name" value="DUF6163"/>
    <property type="match status" value="1"/>
</dbReference>
<dbReference type="Proteomes" id="UP000602745">
    <property type="component" value="Unassembled WGS sequence"/>
</dbReference>
<reference evidence="2" key="2">
    <citation type="submission" date="2020-09" db="EMBL/GenBank/DDBJ databases">
        <authorList>
            <person name="Sun Q."/>
            <person name="Sedlacek I."/>
        </authorList>
    </citation>
    <scope>NUCLEOTIDE SEQUENCE</scope>
    <source>
        <strain evidence="2">CCM 7684</strain>
    </source>
</reference>
<keyword evidence="1" id="KW-1133">Transmembrane helix</keyword>
<keyword evidence="1" id="KW-0812">Transmembrane</keyword>
<evidence type="ECO:0000256" key="1">
    <source>
        <dbReference type="SAM" id="Phobius"/>
    </source>
</evidence>
<proteinExistence type="predicted"/>
<feature type="transmembrane region" description="Helical" evidence="1">
    <location>
        <begin position="118"/>
        <end position="137"/>
    </location>
</feature>
<dbReference type="RefSeq" id="WP_188410000.1">
    <property type="nucleotide sequence ID" value="NZ_BMCP01000002.1"/>
</dbReference>
<feature type="transmembrane region" description="Helical" evidence="1">
    <location>
        <begin position="95"/>
        <end position="112"/>
    </location>
</feature>
<sequence>MIQIKALGKRRDDAPQDRNRLNVRWDGILVAFFRALAIAQLLKGLIHWGLILFGANNEPGFLNSDPEWFAANIYFAVIDPVAAVGLWLTSSWGAVLWMLAAGSQIAMSVFFPEVFGPLLALALWNMLLIGLYGWLSWQTAAAGHKNG</sequence>
<name>A0A8J3DWA1_9RHOB</name>
<accession>A0A8J3DWA1</accession>
<dbReference type="EMBL" id="BMCP01000002">
    <property type="protein sequence ID" value="GGE46432.1"/>
    <property type="molecule type" value="Genomic_DNA"/>
</dbReference>
<gene>
    <name evidence="2" type="ORF">GCM10007276_24560</name>
</gene>
<feature type="transmembrane region" description="Helical" evidence="1">
    <location>
        <begin position="68"/>
        <end position="88"/>
    </location>
</feature>
<dbReference type="AlphaFoldDB" id="A0A8J3DWA1"/>
<organism evidence="2 3">
    <name type="scientific">Agaricicola taiwanensis</name>
    <dbReference type="NCBI Taxonomy" id="591372"/>
    <lineage>
        <taxon>Bacteria</taxon>
        <taxon>Pseudomonadati</taxon>
        <taxon>Pseudomonadota</taxon>
        <taxon>Alphaproteobacteria</taxon>
        <taxon>Rhodobacterales</taxon>
        <taxon>Paracoccaceae</taxon>
        <taxon>Agaricicola</taxon>
    </lineage>
</organism>
<evidence type="ECO:0000313" key="2">
    <source>
        <dbReference type="EMBL" id="GGE46432.1"/>
    </source>
</evidence>